<keyword evidence="3" id="KW-1185">Reference proteome</keyword>
<name>B3QSK3_CHLT3</name>
<dbReference type="HOGENOM" id="CLU_1275810_0_0_10"/>
<keyword evidence="1" id="KW-0812">Transmembrane</keyword>
<evidence type="ECO:0000313" key="3">
    <source>
        <dbReference type="Proteomes" id="UP000001208"/>
    </source>
</evidence>
<dbReference type="AlphaFoldDB" id="B3QSK3"/>
<dbReference type="STRING" id="517418.Ctha_1592"/>
<keyword evidence="1" id="KW-0472">Membrane</keyword>
<evidence type="ECO:0000256" key="1">
    <source>
        <dbReference type="SAM" id="Phobius"/>
    </source>
</evidence>
<evidence type="ECO:0000313" key="2">
    <source>
        <dbReference type="EMBL" id="ACF14050.1"/>
    </source>
</evidence>
<gene>
    <name evidence="2" type="ordered locus">Ctha_1592</name>
</gene>
<dbReference type="RefSeq" id="WP_012500134.1">
    <property type="nucleotide sequence ID" value="NC_011026.1"/>
</dbReference>
<reference evidence="2 3" key="1">
    <citation type="submission" date="2008-06" db="EMBL/GenBank/DDBJ databases">
        <title>Complete sequence of Chloroherpeton thalassium ATCC 35110.</title>
        <authorList>
            <consortium name="US DOE Joint Genome Institute"/>
            <person name="Lucas S."/>
            <person name="Copeland A."/>
            <person name="Lapidus A."/>
            <person name="Glavina del Rio T."/>
            <person name="Dalin E."/>
            <person name="Tice H."/>
            <person name="Bruce D."/>
            <person name="Goodwin L."/>
            <person name="Pitluck S."/>
            <person name="Schmutz J."/>
            <person name="Larimer F."/>
            <person name="Land M."/>
            <person name="Hauser L."/>
            <person name="Kyrpides N."/>
            <person name="Mikhailova N."/>
            <person name="Liu Z."/>
            <person name="Li T."/>
            <person name="Zhao F."/>
            <person name="Overmann J."/>
            <person name="Bryant D.A."/>
            <person name="Richardson P."/>
        </authorList>
    </citation>
    <scope>NUCLEOTIDE SEQUENCE [LARGE SCALE GENOMIC DNA]</scope>
    <source>
        <strain evidence="3">ATCC 35110 / GB-78</strain>
    </source>
</reference>
<feature type="transmembrane region" description="Helical" evidence="1">
    <location>
        <begin position="55"/>
        <end position="73"/>
    </location>
</feature>
<sequence length="216" mass="24182">MVKKRYVDFDLPPEHAPQYSLFDEIYYRASFIGKGLSPFMTYVGINQSMIVPVKIIGYVIVLFYLTLIGWGIYTMLRRHTFSEQGLTMLASGILMLLLPLYTSGIVYPGVRLVSLLAISGTAFFFMENNCDTCKRLAASAFLVVALSSYGYHAFLVHSADGKTLGTFLEDTESNFQTGWVYPRSFRKLDLDAALQGTITLPTFETGLIRPKKHAGN</sequence>
<proteinExistence type="predicted"/>
<organism evidence="2 3">
    <name type="scientific">Chloroherpeton thalassium (strain ATCC 35110 / GB-78)</name>
    <dbReference type="NCBI Taxonomy" id="517418"/>
    <lineage>
        <taxon>Bacteria</taxon>
        <taxon>Pseudomonadati</taxon>
        <taxon>Chlorobiota</taxon>
        <taxon>Chlorobiia</taxon>
        <taxon>Chlorobiales</taxon>
        <taxon>Chloroherpetonaceae</taxon>
        <taxon>Chloroherpeton</taxon>
    </lineage>
</organism>
<dbReference type="Proteomes" id="UP000001208">
    <property type="component" value="Chromosome"/>
</dbReference>
<protein>
    <submittedName>
        <fullName evidence="2">Uncharacterized protein</fullName>
    </submittedName>
</protein>
<dbReference type="EMBL" id="CP001100">
    <property type="protein sequence ID" value="ACF14050.1"/>
    <property type="molecule type" value="Genomic_DNA"/>
</dbReference>
<dbReference type="KEGG" id="cts:Ctha_1592"/>
<accession>B3QSK3</accession>
<keyword evidence="1" id="KW-1133">Transmembrane helix</keyword>